<protein>
    <submittedName>
        <fullName evidence="2">Uncharacterized protein</fullName>
    </submittedName>
</protein>
<evidence type="ECO:0000313" key="2">
    <source>
        <dbReference type="EMBL" id="KAL0267183.1"/>
    </source>
</evidence>
<keyword evidence="1" id="KW-0732">Signal</keyword>
<dbReference type="AlphaFoldDB" id="A0AAW2HCB0"/>
<comment type="caution">
    <text evidence="2">The sequence shown here is derived from an EMBL/GenBank/DDBJ whole genome shotgun (WGS) entry which is preliminary data.</text>
</comment>
<feature type="chain" id="PRO_5043732977" evidence="1">
    <location>
        <begin position="21"/>
        <end position="105"/>
    </location>
</feature>
<evidence type="ECO:0000256" key="1">
    <source>
        <dbReference type="SAM" id="SignalP"/>
    </source>
</evidence>
<accession>A0AAW2HCB0</accession>
<feature type="signal peptide" evidence="1">
    <location>
        <begin position="1"/>
        <end position="20"/>
    </location>
</feature>
<gene>
    <name evidence="2" type="ORF">PYX00_009532</name>
</gene>
<organism evidence="2">
    <name type="scientific">Menopon gallinae</name>
    <name type="common">poultry shaft louse</name>
    <dbReference type="NCBI Taxonomy" id="328185"/>
    <lineage>
        <taxon>Eukaryota</taxon>
        <taxon>Metazoa</taxon>
        <taxon>Ecdysozoa</taxon>
        <taxon>Arthropoda</taxon>
        <taxon>Hexapoda</taxon>
        <taxon>Insecta</taxon>
        <taxon>Pterygota</taxon>
        <taxon>Neoptera</taxon>
        <taxon>Paraneoptera</taxon>
        <taxon>Psocodea</taxon>
        <taxon>Troctomorpha</taxon>
        <taxon>Phthiraptera</taxon>
        <taxon>Amblycera</taxon>
        <taxon>Menoponidae</taxon>
        <taxon>Menopon</taxon>
    </lineage>
</organism>
<sequence>MASWISSIVVVCILVTVCVGIEFGEFQHFPEAALGGEEIIEHHTPELLHHEHKPATSYQNFNLESKDPVPVIVKKELHHHEEEGIGFEGGLEHHHIEEPIDFKGF</sequence>
<name>A0AAW2HCB0_9NEOP</name>
<reference evidence="2" key="1">
    <citation type="journal article" date="2024" name="Gigascience">
        <title>Chromosome-level genome of the poultry shaft louse Menopon gallinae provides insight into the host-switching and adaptive evolution of parasitic lice.</title>
        <authorList>
            <person name="Xu Y."/>
            <person name="Ma L."/>
            <person name="Liu S."/>
            <person name="Liang Y."/>
            <person name="Liu Q."/>
            <person name="He Z."/>
            <person name="Tian L."/>
            <person name="Duan Y."/>
            <person name="Cai W."/>
            <person name="Li H."/>
            <person name="Song F."/>
        </authorList>
    </citation>
    <scope>NUCLEOTIDE SEQUENCE</scope>
    <source>
        <strain evidence="2">Cailab_2023a</strain>
    </source>
</reference>
<dbReference type="EMBL" id="JARGDH010000005">
    <property type="protein sequence ID" value="KAL0267183.1"/>
    <property type="molecule type" value="Genomic_DNA"/>
</dbReference>
<proteinExistence type="predicted"/>